<evidence type="ECO:0000313" key="3">
    <source>
        <dbReference type="EMBL" id="OWV33818.1"/>
    </source>
</evidence>
<keyword evidence="4" id="KW-1185">Reference proteome</keyword>
<dbReference type="InterPro" id="IPR006684">
    <property type="entry name" value="YbgC/YbaW"/>
</dbReference>
<dbReference type="PANTHER" id="PTHR31793">
    <property type="entry name" value="4-HYDROXYBENZOYL-COA THIOESTERASE FAMILY MEMBER"/>
    <property type="match status" value="1"/>
</dbReference>
<dbReference type="AlphaFoldDB" id="A0A219B7S7"/>
<accession>A0A219B7S7</accession>
<organism evidence="3 4">
    <name type="scientific">Pacificimonas flava</name>
    <dbReference type="NCBI Taxonomy" id="1234595"/>
    <lineage>
        <taxon>Bacteria</taxon>
        <taxon>Pseudomonadati</taxon>
        <taxon>Pseudomonadota</taxon>
        <taxon>Alphaproteobacteria</taxon>
        <taxon>Sphingomonadales</taxon>
        <taxon>Sphingosinicellaceae</taxon>
        <taxon>Pacificimonas</taxon>
    </lineage>
</organism>
<dbReference type="EMBL" id="NFZT01000001">
    <property type="protein sequence ID" value="OWV33818.1"/>
    <property type="molecule type" value="Genomic_DNA"/>
</dbReference>
<evidence type="ECO:0000256" key="1">
    <source>
        <dbReference type="ARBA" id="ARBA00005953"/>
    </source>
</evidence>
<dbReference type="OrthoDB" id="9808429at2"/>
<dbReference type="SUPFAM" id="SSF54637">
    <property type="entry name" value="Thioesterase/thiol ester dehydrase-isomerase"/>
    <property type="match status" value="1"/>
</dbReference>
<dbReference type="PANTHER" id="PTHR31793:SF37">
    <property type="entry name" value="ACYL-COA THIOESTER HYDROLASE YBGC"/>
    <property type="match status" value="1"/>
</dbReference>
<comment type="similarity">
    <text evidence="1">Belongs to the 4-hydroxybenzoyl-CoA thioesterase family.</text>
</comment>
<keyword evidence="2" id="KW-0378">Hydrolase</keyword>
<dbReference type="STRING" id="1234595.C725_2450"/>
<dbReference type="PROSITE" id="PS01328">
    <property type="entry name" value="4HBCOA_THIOESTERASE"/>
    <property type="match status" value="1"/>
</dbReference>
<proteinExistence type="inferred from homology"/>
<protein>
    <submittedName>
        <fullName evidence="3">Thioesterase</fullName>
    </submittedName>
</protein>
<name>A0A219B7S7_9SPHN</name>
<sequence length="154" mass="16842">MTDPAPPSGVFSGGVHRFPVRVYFEDTDLSGIVYHANYLRFMERARSDMLRVAGIDQRGAFEAGKGAYAVADLSISYARPARLDDVLIVDSRVTNVRAAATEIVQRIFRAGELCCEGKVVAALVSPSGRPLRQPPEWRELFLELKSQAGSENAG</sequence>
<comment type="caution">
    <text evidence="3">The sequence shown here is derived from an EMBL/GenBank/DDBJ whole genome shotgun (WGS) entry which is preliminary data.</text>
</comment>
<dbReference type="Proteomes" id="UP000198462">
    <property type="component" value="Unassembled WGS sequence"/>
</dbReference>
<dbReference type="InterPro" id="IPR050563">
    <property type="entry name" value="4-hydroxybenzoyl-CoA_TE"/>
</dbReference>
<dbReference type="CDD" id="cd00586">
    <property type="entry name" value="4HBT"/>
    <property type="match status" value="1"/>
</dbReference>
<dbReference type="NCBIfam" id="TIGR00051">
    <property type="entry name" value="YbgC/FadM family acyl-CoA thioesterase"/>
    <property type="match status" value="1"/>
</dbReference>
<dbReference type="FunFam" id="3.10.129.10:FF:000004">
    <property type="entry name" value="Tol-pal system-associated acyl-CoA thioesterase"/>
    <property type="match status" value="1"/>
</dbReference>
<gene>
    <name evidence="3" type="ORF">B5C34_10330</name>
</gene>
<dbReference type="InterPro" id="IPR029069">
    <property type="entry name" value="HotDog_dom_sf"/>
</dbReference>
<dbReference type="GO" id="GO:0047617">
    <property type="term" value="F:fatty acyl-CoA hydrolase activity"/>
    <property type="evidence" value="ECO:0007669"/>
    <property type="project" value="TreeGrafter"/>
</dbReference>
<dbReference type="InterPro" id="IPR008272">
    <property type="entry name" value="HB-CoA_thioesterase_AS"/>
</dbReference>
<evidence type="ECO:0000256" key="2">
    <source>
        <dbReference type="ARBA" id="ARBA00022801"/>
    </source>
</evidence>
<reference evidence="4" key="1">
    <citation type="submission" date="2017-05" db="EMBL/GenBank/DDBJ databases">
        <authorList>
            <person name="Lin X."/>
        </authorList>
    </citation>
    <scope>NUCLEOTIDE SEQUENCE [LARGE SCALE GENOMIC DNA]</scope>
    <source>
        <strain evidence="4">JLT2012</strain>
    </source>
</reference>
<dbReference type="PIRSF" id="PIRSF003230">
    <property type="entry name" value="YbgC"/>
    <property type="match status" value="1"/>
</dbReference>
<dbReference type="Gene3D" id="3.10.129.10">
    <property type="entry name" value="Hotdog Thioesterase"/>
    <property type="match status" value="1"/>
</dbReference>
<evidence type="ECO:0000313" key="4">
    <source>
        <dbReference type="Proteomes" id="UP000198462"/>
    </source>
</evidence>
<dbReference type="Pfam" id="PF13279">
    <property type="entry name" value="4HBT_2"/>
    <property type="match status" value="1"/>
</dbReference>
<dbReference type="RefSeq" id="WP_088712541.1">
    <property type="nucleotide sequence ID" value="NZ_NFZT01000001.1"/>
</dbReference>